<evidence type="ECO:0000313" key="7">
    <source>
        <dbReference type="Proteomes" id="UP001057498"/>
    </source>
</evidence>
<evidence type="ECO:0000256" key="5">
    <source>
        <dbReference type="SAM" id="Phobius"/>
    </source>
</evidence>
<organism evidence="6 7">
    <name type="scientific">Sphaerotilus microaerophilus</name>
    <dbReference type="NCBI Taxonomy" id="2914710"/>
    <lineage>
        <taxon>Bacteria</taxon>
        <taxon>Pseudomonadati</taxon>
        <taxon>Pseudomonadota</taxon>
        <taxon>Betaproteobacteria</taxon>
        <taxon>Burkholderiales</taxon>
        <taxon>Sphaerotilaceae</taxon>
        <taxon>Sphaerotilus</taxon>
    </lineage>
</organism>
<dbReference type="Pfam" id="PF07690">
    <property type="entry name" value="MFS_1"/>
    <property type="match status" value="1"/>
</dbReference>
<comment type="subcellular location">
    <subcellularLocation>
        <location evidence="1">Membrane</location>
        <topology evidence="1">Multi-pass membrane protein</topology>
    </subcellularLocation>
</comment>
<evidence type="ECO:0000256" key="3">
    <source>
        <dbReference type="ARBA" id="ARBA00022989"/>
    </source>
</evidence>
<keyword evidence="4 5" id="KW-0472">Membrane</keyword>
<evidence type="ECO:0000256" key="1">
    <source>
        <dbReference type="ARBA" id="ARBA00004141"/>
    </source>
</evidence>
<feature type="transmembrane region" description="Helical" evidence="5">
    <location>
        <begin position="102"/>
        <end position="122"/>
    </location>
</feature>
<name>A0ABM7YMT1_9BURK</name>
<evidence type="ECO:0000256" key="4">
    <source>
        <dbReference type="ARBA" id="ARBA00023136"/>
    </source>
</evidence>
<dbReference type="EMBL" id="AP025730">
    <property type="protein sequence ID" value="BDI05780.1"/>
    <property type="molecule type" value="Genomic_DNA"/>
</dbReference>
<keyword evidence="7" id="KW-1185">Reference proteome</keyword>
<dbReference type="InterPro" id="IPR051788">
    <property type="entry name" value="MFS_Transporter"/>
</dbReference>
<dbReference type="PANTHER" id="PTHR23514:SF13">
    <property type="entry name" value="INNER MEMBRANE PROTEIN YBJJ"/>
    <property type="match status" value="1"/>
</dbReference>
<protein>
    <submittedName>
        <fullName evidence="6">MFS transporter</fullName>
    </submittedName>
</protein>
<keyword evidence="2 5" id="KW-0812">Transmembrane</keyword>
<evidence type="ECO:0000313" key="6">
    <source>
        <dbReference type="EMBL" id="BDI05780.1"/>
    </source>
</evidence>
<feature type="transmembrane region" description="Helical" evidence="5">
    <location>
        <begin position="202"/>
        <end position="219"/>
    </location>
</feature>
<dbReference type="InterPro" id="IPR011701">
    <property type="entry name" value="MFS"/>
</dbReference>
<reference evidence="6" key="1">
    <citation type="submission" date="2022-04" db="EMBL/GenBank/DDBJ databases">
        <title>Whole genome sequence of Sphaerotilus sp. FB-5.</title>
        <authorList>
            <person name="Takeda M."/>
            <person name="Narihara S."/>
            <person name="Akimoto M."/>
            <person name="Akimoto R."/>
            <person name="Nishiyashiki S."/>
            <person name="Murakami T."/>
        </authorList>
    </citation>
    <scope>NUCLEOTIDE SEQUENCE</scope>
    <source>
        <strain evidence="6">FB-5</strain>
    </source>
</reference>
<dbReference type="PRINTS" id="PR01035">
    <property type="entry name" value="TCRTETA"/>
</dbReference>
<dbReference type="InterPro" id="IPR036259">
    <property type="entry name" value="MFS_trans_sf"/>
</dbReference>
<accession>A0ABM7YMT1</accession>
<dbReference type="Gene3D" id="1.20.1250.20">
    <property type="entry name" value="MFS general substrate transporter like domains"/>
    <property type="match status" value="1"/>
</dbReference>
<dbReference type="SUPFAM" id="SSF103473">
    <property type="entry name" value="MFS general substrate transporter"/>
    <property type="match status" value="1"/>
</dbReference>
<sequence length="386" mass="38936">MTSSVPPKPAPARAVVTAVFFAYAIGLGLWAGSIPVLMRHAGLDVTGLGLALTLHTAAYIAAMAGGGQLARIVSPRRLMQAALLANVPCFGLVFSAPSAPGLTVALVAMGLSAGLLDLAMNTEATAIEREMRRPVLLGMHAAASAAFGIGALAGSLIATQAGPQVCALLVAGVNLPVALAVHRLGPRLDAAVPPLATPRQGGAVRGVLLIGIVLGLTIAGEMAAQMWSARFLERQAGELAAFAGAGATFFAGFQAVVRLAGDRLRQRFGDRRVILLSLAIAAAGFATVATSHWFVQSLLGFALVGLGTACVVPCCFALIARRSAHRAAAALGSASLVAGALRLPAPLALGAAAATWSEAHAFAGVAVGMLVALWLARPASEEPAAH</sequence>
<dbReference type="InterPro" id="IPR001958">
    <property type="entry name" value="Tet-R_TetA/multi-R_MdtG-like"/>
</dbReference>
<dbReference type="Proteomes" id="UP001057498">
    <property type="component" value="Chromosome"/>
</dbReference>
<keyword evidence="3 5" id="KW-1133">Transmembrane helix</keyword>
<feature type="transmembrane region" description="Helical" evidence="5">
    <location>
        <begin position="301"/>
        <end position="320"/>
    </location>
</feature>
<feature type="transmembrane region" description="Helical" evidence="5">
    <location>
        <begin position="359"/>
        <end position="376"/>
    </location>
</feature>
<feature type="transmembrane region" description="Helical" evidence="5">
    <location>
        <begin position="239"/>
        <end position="261"/>
    </location>
</feature>
<feature type="transmembrane region" description="Helical" evidence="5">
    <location>
        <begin position="327"/>
        <end position="353"/>
    </location>
</feature>
<proteinExistence type="predicted"/>
<evidence type="ECO:0000256" key="2">
    <source>
        <dbReference type="ARBA" id="ARBA00022692"/>
    </source>
</evidence>
<feature type="transmembrane region" description="Helical" evidence="5">
    <location>
        <begin position="134"/>
        <end position="155"/>
    </location>
</feature>
<feature type="transmembrane region" description="Helical" evidence="5">
    <location>
        <begin position="45"/>
        <end position="66"/>
    </location>
</feature>
<dbReference type="PANTHER" id="PTHR23514">
    <property type="entry name" value="BYPASS OF STOP CODON PROTEIN 6"/>
    <property type="match status" value="1"/>
</dbReference>
<feature type="transmembrane region" description="Helical" evidence="5">
    <location>
        <begin position="161"/>
        <end position="181"/>
    </location>
</feature>
<feature type="transmembrane region" description="Helical" evidence="5">
    <location>
        <begin position="273"/>
        <end position="295"/>
    </location>
</feature>
<gene>
    <name evidence="6" type="ORF">CATMQ487_27500</name>
</gene>
<feature type="transmembrane region" description="Helical" evidence="5">
    <location>
        <begin position="12"/>
        <end position="33"/>
    </location>
</feature>